<sequence>MNDKPSWNSTWRAWMYLLPAVVGITVFFLYPILLSFDMSLHTKYNYYKSIVYERGLDNYIFVLNDPEFWLALKNTLIYVVGVVPLSILLSLSIAMMLNSRIRFQAWFQTLYFLPLITSVVAVSLVWRWILHSEYGLLNSMLGWVGVAPIEWLTKPEWAMPSLILFSVWKGLGYNVILFLAGLQQLNPQLQLAARMDGAPKWRRFRYITLPLLAPTLGYISVVSMIHSFKAFEEVFVLFGKSPGPMSQAMTVVYYIFRKFYNESEFGIASAASYVLFLIIFVFTLIQLSIGRKKVHI</sequence>
<keyword evidence="4 7" id="KW-0812">Transmembrane</keyword>
<reference evidence="9" key="1">
    <citation type="submission" date="2019-10" db="EMBL/GenBank/DDBJ databases">
        <title>Description of Paenibacillus glebae sp. nov.</title>
        <authorList>
            <person name="Carlier A."/>
            <person name="Qi S."/>
        </authorList>
    </citation>
    <scope>NUCLEOTIDE SEQUENCE</scope>
    <source>
        <strain evidence="9">LMG 31456</strain>
    </source>
</reference>
<dbReference type="RefSeq" id="WP_171655264.1">
    <property type="nucleotide sequence ID" value="NZ_WHOD01000105.1"/>
</dbReference>
<keyword evidence="6 7" id="KW-0472">Membrane</keyword>
<evidence type="ECO:0000256" key="1">
    <source>
        <dbReference type="ARBA" id="ARBA00004651"/>
    </source>
</evidence>
<feature type="transmembrane region" description="Helical" evidence="7">
    <location>
        <begin position="265"/>
        <end position="285"/>
    </location>
</feature>
<proteinExistence type="inferred from homology"/>
<feature type="transmembrane region" description="Helical" evidence="7">
    <location>
        <begin position="206"/>
        <end position="228"/>
    </location>
</feature>
<comment type="subcellular location">
    <subcellularLocation>
        <location evidence="1 7">Cell membrane</location>
        <topology evidence="1 7">Multi-pass membrane protein</topology>
    </subcellularLocation>
</comment>
<dbReference type="GO" id="GO:0005886">
    <property type="term" value="C:plasma membrane"/>
    <property type="evidence" value="ECO:0007669"/>
    <property type="project" value="UniProtKB-SubCell"/>
</dbReference>
<dbReference type="SUPFAM" id="SSF161098">
    <property type="entry name" value="MetI-like"/>
    <property type="match status" value="1"/>
</dbReference>
<evidence type="ECO:0000256" key="3">
    <source>
        <dbReference type="ARBA" id="ARBA00022475"/>
    </source>
</evidence>
<dbReference type="AlphaFoldDB" id="A0A972K3J4"/>
<dbReference type="Gene3D" id="1.10.3720.10">
    <property type="entry name" value="MetI-like"/>
    <property type="match status" value="1"/>
</dbReference>
<comment type="similarity">
    <text evidence="7">Belongs to the binding-protein-dependent transport system permease family.</text>
</comment>
<evidence type="ECO:0000256" key="7">
    <source>
        <dbReference type="RuleBase" id="RU363032"/>
    </source>
</evidence>
<dbReference type="PANTHER" id="PTHR30193:SF37">
    <property type="entry name" value="INNER MEMBRANE ABC TRANSPORTER PERMEASE PROTEIN YCJO"/>
    <property type="match status" value="1"/>
</dbReference>
<dbReference type="EMBL" id="WHOD01000105">
    <property type="protein sequence ID" value="NOU97030.1"/>
    <property type="molecule type" value="Genomic_DNA"/>
</dbReference>
<gene>
    <name evidence="9" type="ORF">GC093_27960</name>
</gene>
<dbReference type="InterPro" id="IPR000515">
    <property type="entry name" value="MetI-like"/>
</dbReference>
<keyword evidence="10" id="KW-1185">Reference proteome</keyword>
<dbReference type="Proteomes" id="UP000641588">
    <property type="component" value="Unassembled WGS sequence"/>
</dbReference>
<protein>
    <submittedName>
        <fullName evidence="9">ABC transporter permease subunit</fullName>
    </submittedName>
</protein>
<feature type="transmembrane region" description="Helical" evidence="7">
    <location>
        <begin position="12"/>
        <end position="33"/>
    </location>
</feature>
<feature type="transmembrane region" description="Helical" evidence="7">
    <location>
        <begin position="162"/>
        <end position="185"/>
    </location>
</feature>
<dbReference type="Pfam" id="PF00528">
    <property type="entry name" value="BPD_transp_1"/>
    <property type="match status" value="1"/>
</dbReference>
<organism evidence="9 10">
    <name type="scientific">Paenibacillus foliorum</name>
    <dbReference type="NCBI Taxonomy" id="2654974"/>
    <lineage>
        <taxon>Bacteria</taxon>
        <taxon>Bacillati</taxon>
        <taxon>Bacillota</taxon>
        <taxon>Bacilli</taxon>
        <taxon>Bacillales</taxon>
        <taxon>Paenibacillaceae</taxon>
        <taxon>Paenibacillus</taxon>
    </lineage>
</organism>
<keyword evidence="3" id="KW-1003">Cell membrane</keyword>
<dbReference type="CDD" id="cd06261">
    <property type="entry name" value="TM_PBP2"/>
    <property type="match status" value="1"/>
</dbReference>
<keyword evidence="2 7" id="KW-0813">Transport</keyword>
<evidence type="ECO:0000256" key="2">
    <source>
        <dbReference type="ARBA" id="ARBA00022448"/>
    </source>
</evidence>
<feature type="transmembrane region" description="Helical" evidence="7">
    <location>
        <begin position="76"/>
        <end position="97"/>
    </location>
</feature>
<evidence type="ECO:0000256" key="5">
    <source>
        <dbReference type="ARBA" id="ARBA00022989"/>
    </source>
</evidence>
<evidence type="ECO:0000256" key="6">
    <source>
        <dbReference type="ARBA" id="ARBA00023136"/>
    </source>
</evidence>
<dbReference type="PANTHER" id="PTHR30193">
    <property type="entry name" value="ABC TRANSPORTER PERMEASE PROTEIN"/>
    <property type="match status" value="1"/>
</dbReference>
<accession>A0A972K3J4</accession>
<dbReference type="PROSITE" id="PS50928">
    <property type="entry name" value="ABC_TM1"/>
    <property type="match status" value="1"/>
</dbReference>
<keyword evidence="5 7" id="KW-1133">Transmembrane helix</keyword>
<feature type="domain" description="ABC transmembrane type-1" evidence="8">
    <location>
        <begin position="72"/>
        <end position="286"/>
    </location>
</feature>
<dbReference type="InterPro" id="IPR035906">
    <property type="entry name" value="MetI-like_sf"/>
</dbReference>
<evidence type="ECO:0000259" key="8">
    <source>
        <dbReference type="PROSITE" id="PS50928"/>
    </source>
</evidence>
<evidence type="ECO:0000256" key="4">
    <source>
        <dbReference type="ARBA" id="ARBA00022692"/>
    </source>
</evidence>
<feature type="transmembrane region" description="Helical" evidence="7">
    <location>
        <begin position="109"/>
        <end position="129"/>
    </location>
</feature>
<dbReference type="InterPro" id="IPR051393">
    <property type="entry name" value="ABC_transporter_permease"/>
</dbReference>
<comment type="caution">
    <text evidence="9">The sequence shown here is derived from an EMBL/GenBank/DDBJ whole genome shotgun (WGS) entry which is preliminary data.</text>
</comment>
<evidence type="ECO:0000313" key="9">
    <source>
        <dbReference type="EMBL" id="NOU97030.1"/>
    </source>
</evidence>
<evidence type="ECO:0000313" key="10">
    <source>
        <dbReference type="Proteomes" id="UP000641588"/>
    </source>
</evidence>
<dbReference type="GO" id="GO:0055085">
    <property type="term" value="P:transmembrane transport"/>
    <property type="evidence" value="ECO:0007669"/>
    <property type="project" value="InterPro"/>
</dbReference>
<name>A0A972K3J4_9BACL</name>